<keyword evidence="2" id="KW-1185">Reference proteome</keyword>
<name>A0A4Y7TM23_COPMI</name>
<dbReference type="AlphaFoldDB" id="A0A4Y7TM23"/>
<proteinExistence type="predicted"/>
<dbReference type="Proteomes" id="UP000298030">
    <property type="component" value="Unassembled WGS sequence"/>
</dbReference>
<reference evidence="1 2" key="1">
    <citation type="journal article" date="2019" name="Nat. Ecol. Evol.">
        <title>Megaphylogeny resolves global patterns of mushroom evolution.</title>
        <authorList>
            <person name="Varga T."/>
            <person name="Krizsan K."/>
            <person name="Foldi C."/>
            <person name="Dima B."/>
            <person name="Sanchez-Garcia M."/>
            <person name="Sanchez-Ramirez S."/>
            <person name="Szollosi G.J."/>
            <person name="Szarkandi J.G."/>
            <person name="Papp V."/>
            <person name="Albert L."/>
            <person name="Andreopoulos W."/>
            <person name="Angelini C."/>
            <person name="Antonin V."/>
            <person name="Barry K.W."/>
            <person name="Bougher N.L."/>
            <person name="Buchanan P."/>
            <person name="Buyck B."/>
            <person name="Bense V."/>
            <person name="Catcheside P."/>
            <person name="Chovatia M."/>
            <person name="Cooper J."/>
            <person name="Damon W."/>
            <person name="Desjardin D."/>
            <person name="Finy P."/>
            <person name="Geml J."/>
            <person name="Haridas S."/>
            <person name="Hughes K."/>
            <person name="Justo A."/>
            <person name="Karasinski D."/>
            <person name="Kautmanova I."/>
            <person name="Kiss B."/>
            <person name="Kocsube S."/>
            <person name="Kotiranta H."/>
            <person name="LaButti K.M."/>
            <person name="Lechner B.E."/>
            <person name="Liimatainen K."/>
            <person name="Lipzen A."/>
            <person name="Lukacs Z."/>
            <person name="Mihaltcheva S."/>
            <person name="Morgado L.N."/>
            <person name="Niskanen T."/>
            <person name="Noordeloos M.E."/>
            <person name="Ohm R.A."/>
            <person name="Ortiz-Santana B."/>
            <person name="Ovrebo C."/>
            <person name="Racz N."/>
            <person name="Riley R."/>
            <person name="Savchenko A."/>
            <person name="Shiryaev A."/>
            <person name="Soop K."/>
            <person name="Spirin V."/>
            <person name="Szebenyi C."/>
            <person name="Tomsovsky M."/>
            <person name="Tulloss R.E."/>
            <person name="Uehling J."/>
            <person name="Grigoriev I.V."/>
            <person name="Vagvolgyi C."/>
            <person name="Papp T."/>
            <person name="Martin F.M."/>
            <person name="Miettinen O."/>
            <person name="Hibbett D.S."/>
            <person name="Nagy L.G."/>
        </authorList>
    </citation>
    <scope>NUCLEOTIDE SEQUENCE [LARGE SCALE GENOMIC DNA]</scope>
    <source>
        <strain evidence="1 2">FP101781</strain>
    </source>
</reference>
<gene>
    <name evidence="1" type="ORF">FA13DRAFT_1789014</name>
</gene>
<organism evidence="1 2">
    <name type="scientific">Coprinellus micaceus</name>
    <name type="common">Glistening ink-cap mushroom</name>
    <name type="synonym">Coprinus micaceus</name>
    <dbReference type="NCBI Taxonomy" id="71717"/>
    <lineage>
        <taxon>Eukaryota</taxon>
        <taxon>Fungi</taxon>
        <taxon>Dikarya</taxon>
        <taxon>Basidiomycota</taxon>
        <taxon>Agaricomycotina</taxon>
        <taxon>Agaricomycetes</taxon>
        <taxon>Agaricomycetidae</taxon>
        <taxon>Agaricales</taxon>
        <taxon>Agaricineae</taxon>
        <taxon>Psathyrellaceae</taxon>
        <taxon>Coprinellus</taxon>
    </lineage>
</organism>
<sequence length="166" mass="18337">MARQQSARNTMGFSSLSEWSVAHIESIFQATSHDQAMRAVDETFANDVEAYMNGTPIDVEGIKTQVLGLRRSSRGGLRVRWKNIVEAPNRPGSQAEGFVGGVYVIEGIHRVTPDRPLGSEYERHKVVTVKISSRNGEESGRDKRRIVGISFVAADIKLDRVVQAAL</sequence>
<dbReference type="OrthoDB" id="2845803at2759"/>
<comment type="caution">
    <text evidence="1">The sequence shown here is derived from an EMBL/GenBank/DDBJ whole genome shotgun (WGS) entry which is preliminary data.</text>
</comment>
<accession>A0A4Y7TM23</accession>
<evidence type="ECO:0000313" key="1">
    <source>
        <dbReference type="EMBL" id="TEB34602.1"/>
    </source>
</evidence>
<protein>
    <submittedName>
        <fullName evidence="1">Uncharacterized protein</fullName>
    </submittedName>
</protein>
<evidence type="ECO:0000313" key="2">
    <source>
        <dbReference type="Proteomes" id="UP000298030"/>
    </source>
</evidence>
<dbReference type="EMBL" id="QPFP01000009">
    <property type="protein sequence ID" value="TEB34602.1"/>
    <property type="molecule type" value="Genomic_DNA"/>
</dbReference>